<dbReference type="EMBL" id="KL596670">
    <property type="protein sequence ID" value="KER29913.1"/>
    <property type="molecule type" value="Genomic_DNA"/>
</dbReference>
<name>A0A074ZR74_OPIVI</name>
<dbReference type="Proteomes" id="UP000054324">
    <property type="component" value="Unassembled WGS sequence"/>
</dbReference>
<dbReference type="CTD" id="20317786"/>
<reference evidence="1 2" key="1">
    <citation type="submission" date="2013-11" db="EMBL/GenBank/DDBJ databases">
        <title>Opisthorchis viverrini - life in the bile duct.</title>
        <authorList>
            <person name="Young N.D."/>
            <person name="Nagarajan N."/>
            <person name="Lin S.J."/>
            <person name="Korhonen P.K."/>
            <person name="Jex A.R."/>
            <person name="Hall R.S."/>
            <person name="Safavi-Hemami H."/>
            <person name="Kaewkong W."/>
            <person name="Bertrand D."/>
            <person name="Gao S."/>
            <person name="Seet Q."/>
            <person name="Wongkham S."/>
            <person name="Teh B.T."/>
            <person name="Wongkham C."/>
            <person name="Intapan P.M."/>
            <person name="Maleewong W."/>
            <person name="Yang X."/>
            <person name="Hu M."/>
            <person name="Wang Z."/>
            <person name="Hofmann A."/>
            <person name="Sternberg P.W."/>
            <person name="Tan P."/>
            <person name="Wang J."/>
            <person name="Gasser R.B."/>
        </authorList>
    </citation>
    <scope>NUCLEOTIDE SEQUENCE [LARGE SCALE GENOMIC DNA]</scope>
</reference>
<evidence type="ECO:0000313" key="1">
    <source>
        <dbReference type="EMBL" id="KER29913.1"/>
    </source>
</evidence>
<gene>
    <name evidence="1" type="ORF">T265_03599</name>
</gene>
<dbReference type="RefSeq" id="XP_009166382.1">
    <property type="nucleotide sequence ID" value="XM_009168118.1"/>
</dbReference>
<dbReference type="GeneID" id="20317786"/>
<proteinExistence type="predicted"/>
<keyword evidence="2" id="KW-1185">Reference proteome</keyword>
<accession>A0A074ZR74</accession>
<sequence length="130" mass="15213">MHWVVDKSSREPDWSWKDKTLRWLFCHDETHGSLIVLDVDLLFSANSKEFWNHFSHFQPGEWRGVRSVIPTTVSRFSLDVRSHGTHEKTSQARLSKRTVDKPFGLCVKNRVNVKSPVHLQPSLHKELILE</sequence>
<protein>
    <submittedName>
        <fullName evidence="1">Uncharacterized protein</fullName>
    </submittedName>
</protein>
<evidence type="ECO:0000313" key="2">
    <source>
        <dbReference type="Proteomes" id="UP000054324"/>
    </source>
</evidence>
<dbReference type="KEGG" id="ovi:T265_03599"/>
<organism evidence="1 2">
    <name type="scientific">Opisthorchis viverrini</name>
    <name type="common">Southeast Asian liver fluke</name>
    <dbReference type="NCBI Taxonomy" id="6198"/>
    <lineage>
        <taxon>Eukaryota</taxon>
        <taxon>Metazoa</taxon>
        <taxon>Spiralia</taxon>
        <taxon>Lophotrochozoa</taxon>
        <taxon>Platyhelminthes</taxon>
        <taxon>Trematoda</taxon>
        <taxon>Digenea</taxon>
        <taxon>Opisthorchiida</taxon>
        <taxon>Opisthorchiata</taxon>
        <taxon>Opisthorchiidae</taxon>
        <taxon>Opisthorchis</taxon>
    </lineage>
</organism>
<dbReference type="AlphaFoldDB" id="A0A074ZR74"/>